<accession>A0A1I6K241</accession>
<gene>
    <name evidence="2" type="ORF">SAMN05216559_0069</name>
</gene>
<dbReference type="EMBL" id="FOZK01000001">
    <property type="protein sequence ID" value="SFR85309.1"/>
    <property type="molecule type" value="Genomic_DNA"/>
</dbReference>
<dbReference type="AlphaFoldDB" id="A0A1I6K241"/>
<evidence type="ECO:0000256" key="1">
    <source>
        <dbReference type="SAM" id="Phobius"/>
    </source>
</evidence>
<feature type="transmembrane region" description="Helical" evidence="1">
    <location>
        <begin position="9"/>
        <end position="30"/>
    </location>
</feature>
<keyword evidence="1" id="KW-0812">Transmembrane</keyword>
<keyword evidence="1" id="KW-0472">Membrane</keyword>
<evidence type="ECO:0000313" key="3">
    <source>
        <dbReference type="Proteomes" id="UP000199062"/>
    </source>
</evidence>
<proteinExistence type="predicted"/>
<organism evidence="2 3">
    <name type="scientific">Halomicrobium zhouii</name>
    <dbReference type="NCBI Taxonomy" id="767519"/>
    <lineage>
        <taxon>Archaea</taxon>
        <taxon>Methanobacteriati</taxon>
        <taxon>Methanobacteriota</taxon>
        <taxon>Stenosarchaea group</taxon>
        <taxon>Halobacteria</taxon>
        <taxon>Halobacteriales</taxon>
        <taxon>Haloarculaceae</taxon>
        <taxon>Halomicrobium</taxon>
    </lineage>
</organism>
<name>A0A1I6K241_9EURY</name>
<dbReference type="Proteomes" id="UP000199062">
    <property type="component" value="Unassembled WGS sequence"/>
</dbReference>
<keyword evidence="1" id="KW-1133">Transmembrane helix</keyword>
<dbReference type="STRING" id="767519.SAMN05216559_0069"/>
<protein>
    <submittedName>
        <fullName evidence="2">Uncharacterized protein</fullName>
    </submittedName>
</protein>
<reference evidence="2 3" key="1">
    <citation type="submission" date="2016-10" db="EMBL/GenBank/DDBJ databases">
        <authorList>
            <person name="de Groot N.N."/>
        </authorList>
    </citation>
    <scope>NUCLEOTIDE SEQUENCE [LARGE SCALE GENOMIC DNA]</scope>
    <source>
        <strain evidence="2 3">CGMCC 1.10457</strain>
    </source>
</reference>
<keyword evidence="3" id="KW-1185">Reference proteome</keyword>
<evidence type="ECO:0000313" key="2">
    <source>
        <dbReference type="EMBL" id="SFR85309.1"/>
    </source>
</evidence>
<sequence length="31" mass="3308">MPDMDKQQVIAIIFVLLMIGSSIVAGAVSLF</sequence>